<dbReference type="Pfam" id="PF13499">
    <property type="entry name" value="EF-hand_7"/>
    <property type="match status" value="1"/>
</dbReference>
<dbReference type="PROSITE" id="PS00018">
    <property type="entry name" value="EF_HAND_1"/>
    <property type="match status" value="2"/>
</dbReference>
<name>A0A418Q3F1_9SPHN</name>
<dbReference type="CDD" id="cd00051">
    <property type="entry name" value="EFh"/>
    <property type="match status" value="1"/>
</dbReference>
<keyword evidence="3" id="KW-0812">Transmembrane</keyword>
<dbReference type="AlphaFoldDB" id="A0A418Q3F1"/>
<organism evidence="5 6">
    <name type="scientific">Sphingomonas edaphi</name>
    <dbReference type="NCBI Taxonomy" id="2315689"/>
    <lineage>
        <taxon>Bacteria</taxon>
        <taxon>Pseudomonadati</taxon>
        <taxon>Pseudomonadota</taxon>
        <taxon>Alphaproteobacteria</taxon>
        <taxon>Sphingomonadales</taxon>
        <taxon>Sphingomonadaceae</taxon>
        <taxon>Sphingomonas</taxon>
    </lineage>
</organism>
<dbReference type="InterPro" id="IPR018247">
    <property type="entry name" value="EF_Hand_1_Ca_BS"/>
</dbReference>
<sequence length="243" mass="26769">MNFAEIRQARPCHCGLRRSSAIQLIGHSLVILTLRRGFPMTKFILLAATVLAGGAAMAQTAPPTRPMADHVMTRAEALQMVRDHFARFDTNKDGQIAKEEIASAHGAMAGGPGKRVMRQKGPMRDPTAAFDRLDSNKDGSISRDEFAKGHEIRIEKRVAMRESMKDGAVGPMKMHRMGGMRGGRMIVMADTNKDGRITLAEAEAMALQHFDQMDTNHDGQVTSEERRAGHKLMIQKHRTPTSG</sequence>
<gene>
    <name evidence="5" type="ORF">D3M59_05675</name>
</gene>
<feature type="domain" description="EF-hand" evidence="4">
    <location>
        <begin position="76"/>
        <end position="111"/>
    </location>
</feature>
<keyword evidence="3" id="KW-0472">Membrane</keyword>
<dbReference type="InterPro" id="IPR002048">
    <property type="entry name" value="EF_hand_dom"/>
</dbReference>
<dbReference type="SUPFAM" id="SSF47473">
    <property type="entry name" value="EF-hand"/>
    <property type="match status" value="1"/>
</dbReference>
<feature type="domain" description="EF-hand" evidence="4">
    <location>
        <begin position="201"/>
        <end position="236"/>
    </location>
</feature>
<keyword evidence="2" id="KW-0677">Repeat</keyword>
<dbReference type="InterPro" id="IPR011992">
    <property type="entry name" value="EF-hand-dom_pair"/>
</dbReference>
<dbReference type="Pfam" id="PF13202">
    <property type="entry name" value="EF-hand_5"/>
    <property type="match status" value="2"/>
</dbReference>
<evidence type="ECO:0000256" key="1">
    <source>
        <dbReference type="ARBA" id="ARBA00022723"/>
    </source>
</evidence>
<dbReference type="PROSITE" id="PS50222">
    <property type="entry name" value="EF_HAND_2"/>
    <property type="match status" value="3"/>
</dbReference>
<dbReference type="SMART" id="SM00054">
    <property type="entry name" value="EFh"/>
    <property type="match status" value="3"/>
</dbReference>
<keyword evidence="6" id="KW-1185">Reference proteome</keyword>
<dbReference type="PANTHER" id="PTHR10827:SF98">
    <property type="entry name" value="45 KDA CALCIUM-BINDING PROTEIN"/>
    <property type="match status" value="1"/>
</dbReference>
<evidence type="ECO:0000259" key="4">
    <source>
        <dbReference type="PROSITE" id="PS50222"/>
    </source>
</evidence>
<feature type="transmembrane region" description="Helical" evidence="3">
    <location>
        <begin position="43"/>
        <end position="61"/>
    </location>
</feature>
<keyword evidence="3" id="KW-1133">Transmembrane helix</keyword>
<comment type="caution">
    <text evidence="5">The sequence shown here is derived from an EMBL/GenBank/DDBJ whole genome shotgun (WGS) entry which is preliminary data.</text>
</comment>
<protein>
    <recommendedName>
        <fullName evidence="4">EF-hand domain-containing protein</fullName>
    </recommendedName>
</protein>
<feature type="domain" description="EF-hand" evidence="4">
    <location>
        <begin position="121"/>
        <end position="156"/>
    </location>
</feature>
<dbReference type="Gene3D" id="1.10.238.10">
    <property type="entry name" value="EF-hand"/>
    <property type="match status" value="2"/>
</dbReference>
<dbReference type="PANTHER" id="PTHR10827">
    <property type="entry name" value="RETICULOCALBIN"/>
    <property type="match status" value="1"/>
</dbReference>
<keyword evidence="1" id="KW-0479">Metal-binding</keyword>
<dbReference type="EMBL" id="QXTF01000001">
    <property type="protein sequence ID" value="RIX32429.1"/>
    <property type="molecule type" value="Genomic_DNA"/>
</dbReference>
<proteinExistence type="predicted"/>
<accession>A0A418Q3F1</accession>
<evidence type="ECO:0000256" key="3">
    <source>
        <dbReference type="SAM" id="Phobius"/>
    </source>
</evidence>
<evidence type="ECO:0000256" key="2">
    <source>
        <dbReference type="ARBA" id="ARBA00022737"/>
    </source>
</evidence>
<reference evidence="5 6" key="1">
    <citation type="submission" date="2018-09" db="EMBL/GenBank/DDBJ databases">
        <title>Sphingomonas sp. DAC4.</title>
        <authorList>
            <person name="Seo T."/>
        </authorList>
    </citation>
    <scope>NUCLEOTIDE SEQUENCE [LARGE SCALE GENOMIC DNA]</scope>
    <source>
        <strain evidence="5 6">DAC4</strain>
    </source>
</reference>
<evidence type="ECO:0000313" key="5">
    <source>
        <dbReference type="EMBL" id="RIX32429.1"/>
    </source>
</evidence>
<dbReference type="Proteomes" id="UP000285023">
    <property type="component" value="Unassembled WGS sequence"/>
</dbReference>
<evidence type="ECO:0000313" key="6">
    <source>
        <dbReference type="Proteomes" id="UP000285023"/>
    </source>
</evidence>
<dbReference type="GO" id="GO:0005509">
    <property type="term" value="F:calcium ion binding"/>
    <property type="evidence" value="ECO:0007669"/>
    <property type="project" value="InterPro"/>
</dbReference>